<dbReference type="EMBL" id="VUNN01000007">
    <property type="protein sequence ID" value="MSU06186.1"/>
    <property type="molecule type" value="Genomic_DNA"/>
</dbReference>
<dbReference type="InterPro" id="IPR024078">
    <property type="entry name" value="LmbE-like_dom_sf"/>
</dbReference>
<dbReference type="GO" id="GO:0016811">
    <property type="term" value="F:hydrolase activity, acting on carbon-nitrogen (but not peptide) bonds, in linear amides"/>
    <property type="evidence" value="ECO:0007669"/>
    <property type="project" value="TreeGrafter"/>
</dbReference>
<dbReference type="SUPFAM" id="SSF102588">
    <property type="entry name" value="LmbE-like"/>
    <property type="match status" value="1"/>
</dbReference>
<comment type="caution">
    <text evidence="1">The sequence shown here is derived from an EMBL/GenBank/DDBJ whole genome shotgun (WGS) entry which is preliminary data.</text>
</comment>
<dbReference type="Pfam" id="PF02585">
    <property type="entry name" value="PIG-L"/>
    <property type="match status" value="1"/>
</dbReference>
<gene>
    <name evidence="1" type="ORF">FYJ80_05265</name>
</gene>
<proteinExistence type="predicted"/>
<keyword evidence="2" id="KW-1185">Reference proteome</keyword>
<protein>
    <submittedName>
        <fullName evidence="1">PIG-L family deacetylase</fullName>
    </submittedName>
</protein>
<organism evidence="1 2">
    <name type="scientific">Bullifex porci</name>
    <dbReference type="NCBI Taxonomy" id="2606638"/>
    <lineage>
        <taxon>Bacteria</taxon>
        <taxon>Pseudomonadati</taxon>
        <taxon>Spirochaetota</taxon>
        <taxon>Spirochaetia</taxon>
        <taxon>Spirochaetales</taxon>
        <taxon>Spirochaetaceae</taxon>
        <taxon>Bullifex</taxon>
    </lineage>
</organism>
<dbReference type="PANTHER" id="PTHR12993">
    <property type="entry name" value="N-ACETYLGLUCOSAMINYL-PHOSPHATIDYLINOSITOL DE-N-ACETYLASE-RELATED"/>
    <property type="match status" value="1"/>
</dbReference>
<evidence type="ECO:0000313" key="2">
    <source>
        <dbReference type="Proteomes" id="UP000460549"/>
    </source>
</evidence>
<dbReference type="PANTHER" id="PTHR12993:SF11">
    <property type="entry name" value="N-ACETYLGLUCOSAMINYL-PHOSPHATIDYLINOSITOL DE-N-ACETYLASE"/>
    <property type="match status" value="1"/>
</dbReference>
<sequence length="247" mass="27376">MSQEALLSLFQPPKIDEIKKILCIQPHPDDNEIGMGGIISYLTSKGVQVDYLTVTDGSLGDIGIIEGDLKEIRRNEAINAGKLLGVKEFFFLEHLDGELNDVPSLAREIATIIRQNNYDSIAAPDPFNSYEAHYDHIVTGRAAAQAAISVNLKEYPRGTATKSVNLSSVLFYFTQRPNSLIDITNHFEKKMAATALHKSQITPELLNLYTSYFAYRGMQLSGSDKIFEGVKALLPLHLHCIPEAINI</sequence>
<dbReference type="InterPro" id="IPR003737">
    <property type="entry name" value="GlcNAc_PI_deacetylase-related"/>
</dbReference>
<dbReference type="AlphaFoldDB" id="A0A7X2TQ74"/>
<dbReference type="Proteomes" id="UP000460549">
    <property type="component" value="Unassembled WGS sequence"/>
</dbReference>
<dbReference type="Gene3D" id="3.40.50.10320">
    <property type="entry name" value="LmbE-like"/>
    <property type="match status" value="1"/>
</dbReference>
<dbReference type="RefSeq" id="WP_154425161.1">
    <property type="nucleotide sequence ID" value="NZ_VUNN01000007.1"/>
</dbReference>
<name>A0A7X2TQ74_9SPIO</name>
<evidence type="ECO:0000313" key="1">
    <source>
        <dbReference type="EMBL" id="MSU06186.1"/>
    </source>
</evidence>
<accession>A0A7X2TQ74</accession>
<reference evidence="1 2" key="1">
    <citation type="submission" date="2019-08" db="EMBL/GenBank/DDBJ databases">
        <title>In-depth cultivation of the pig gut microbiome towards novel bacterial diversity and tailored functional studies.</title>
        <authorList>
            <person name="Wylensek D."/>
            <person name="Hitch T.C.A."/>
            <person name="Clavel T."/>
        </authorList>
    </citation>
    <scope>NUCLEOTIDE SEQUENCE [LARGE SCALE GENOMIC DNA]</scope>
    <source>
        <strain evidence="1 2">NM-380-WT-3C1</strain>
    </source>
</reference>